<evidence type="ECO:0000256" key="1">
    <source>
        <dbReference type="SAM" id="MobiDB-lite"/>
    </source>
</evidence>
<feature type="region of interest" description="Disordered" evidence="1">
    <location>
        <begin position="49"/>
        <end position="70"/>
    </location>
</feature>
<keyword evidence="3" id="KW-1185">Reference proteome</keyword>
<proteinExistence type="predicted"/>
<evidence type="ECO:0000313" key="3">
    <source>
        <dbReference type="Proteomes" id="UP000218231"/>
    </source>
</evidence>
<name>A0A2A2J5Q7_9BILA</name>
<protein>
    <submittedName>
        <fullName evidence="2">Uncharacterized protein</fullName>
    </submittedName>
</protein>
<comment type="caution">
    <text evidence="2">The sequence shown here is derived from an EMBL/GenBank/DDBJ whole genome shotgun (WGS) entry which is preliminary data.</text>
</comment>
<dbReference type="Proteomes" id="UP000218231">
    <property type="component" value="Unassembled WGS sequence"/>
</dbReference>
<dbReference type="AlphaFoldDB" id="A0A2A2J5Q7"/>
<dbReference type="EMBL" id="LIAE01010665">
    <property type="protein sequence ID" value="PAV56955.1"/>
    <property type="molecule type" value="Genomic_DNA"/>
</dbReference>
<reference evidence="2 3" key="1">
    <citation type="journal article" date="2017" name="Curr. Biol.">
        <title>Genome architecture and evolution of a unichromosomal asexual nematode.</title>
        <authorList>
            <person name="Fradin H."/>
            <person name="Zegar C."/>
            <person name="Gutwein M."/>
            <person name="Lucas J."/>
            <person name="Kovtun M."/>
            <person name="Corcoran D."/>
            <person name="Baugh L.R."/>
            <person name="Kiontke K."/>
            <person name="Gunsalus K."/>
            <person name="Fitch D.H."/>
            <person name="Piano F."/>
        </authorList>
    </citation>
    <scope>NUCLEOTIDE SEQUENCE [LARGE SCALE GENOMIC DNA]</scope>
    <source>
        <strain evidence="2">PF1309</strain>
    </source>
</reference>
<evidence type="ECO:0000313" key="2">
    <source>
        <dbReference type="EMBL" id="PAV56955.1"/>
    </source>
</evidence>
<gene>
    <name evidence="2" type="ORF">WR25_04073</name>
</gene>
<sequence length="70" mass="7734">MFVRAALHSVRCVASGIRHLPSISVRHQSTSFPSSFEGFFAVQSRSSSTEIPGRIDPPKNITFKEARKST</sequence>
<organism evidence="2 3">
    <name type="scientific">Diploscapter pachys</name>
    <dbReference type="NCBI Taxonomy" id="2018661"/>
    <lineage>
        <taxon>Eukaryota</taxon>
        <taxon>Metazoa</taxon>
        <taxon>Ecdysozoa</taxon>
        <taxon>Nematoda</taxon>
        <taxon>Chromadorea</taxon>
        <taxon>Rhabditida</taxon>
        <taxon>Rhabditina</taxon>
        <taxon>Rhabditomorpha</taxon>
        <taxon>Rhabditoidea</taxon>
        <taxon>Rhabditidae</taxon>
        <taxon>Diploscapter</taxon>
    </lineage>
</organism>
<accession>A0A2A2J5Q7</accession>